<reference evidence="3" key="2">
    <citation type="submission" date="2012-08" db="EMBL/GenBank/DDBJ databases">
        <title>Whole-genome sequence of Nocardiopsis alba strain ATCC BAA-2165 associated with honeybees.</title>
        <authorList>
            <person name="Qiao J."/>
            <person name="Chen L."/>
            <person name="Li Y."/>
            <person name="Wang J."/>
            <person name="Zhang W."/>
            <person name="Chen S."/>
        </authorList>
    </citation>
    <scope>NUCLEOTIDE SEQUENCE [LARGE SCALE GENOMIC DNA]</scope>
    <source>
        <strain evidence="3">ATCC BAA-2165 / BE74</strain>
    </source>
</reference>
<name>J7LBF1_NOCAA</name>
<dbReference type="HOGENOM" id="CLU_2974831_0_0_11"/>
<dbReference type="KEGG" id="nal:B005_2350"/>
<evidence type="ECO:0000313" key="3">
    <source>
        <dbReference type="Proteomes" id="UP000003779"/>
    </source>
</evidence>
<dbReference type="EMBL" id="CP003788">
    <property type="protein sequence ID" value="AFR08124.1"/>
    <property type="molecule type" value="Genomic_DNA"/>
</dbReference>
<reference evidence="2 3" key="1">
    <citation type="journal article" date="2012" name="J. Bacteriol.">
        <title>Whole-Genome Sequence of Nocardiopsis alba Strain ATCC BAA-2165, Associated with Honeybees.</title>
        <authorList>
            <person name="Qiao J."/>
            <person name="Chen L."/>
            <person name="Li Y."/>
            <person name="Wang J."/>
            <person name="Zhang W."/>
            <person name="Chen S."/>
        </authorList>
    </citation>
    <scope>NUCLEOTIDE SEQUENCE [LARGE SCALE GENOMIC DNA]</scope>
    <source>
        <strain evidence="3">ATCC BAA-2165 / BE74</strain>
    </source>
</reference>
<evidence type="ECO:0000313" key="2">
    <source>
        <dbReference type="EMBL" id="AFR08124.1"/>
    </source>
</evidence>
<gene>
    <name evidence="2" type="ordered locus">B005_2350</name>
</gene>
<accession>J7LBF1</accession>
<dbReference type="AlphaFoldDB" id="J7LBF1"/>
<protein>
    <submittedName>
        <fullName evidence="2">Uncharacterized protein</fullName>
    </submittedName>
</protein>
<proteinExistence type="predicted"/>
<dbReference type="STRING" id="1205910.B005_2350"/>
<organism evidence="2 3">
    <name type="scientific">Nocardiopsis alba (strain ATCC BAA-2165 / BE74)</name>
    <dbReference type="NCBI Taxonomy" id="1205910"/>
    <lineage>
        <taxon>Bacteria</taxon>
        <taxon>Bacillati</taxon>
        <taxon>Actinomycetota</taxon>
        <taxon>Actinomycetes</taxon>
        <taxon>Streptosporangiales</taxon>
        <taxon>Nocardiopsidaceae</taxon>
        <taxon>Nocardiopsis</taxon>
    </lineage>
</organism>
<dbReference type="PATRIC" id="fig|1205910.3.peg.2214"/>
<dbReference type="Proteomes" id="UP000003779">
    <property type="component" value="Chromosome"/>
</dbReference>
<evidence type="ECO:0000256" key="1">
    <source>
        <dbReference type="SAM" id="MobiDB-lite"/>
    </source>
</evidence>
<sequence>MRPTVEPRPRLSSSGPLRAVPHPTPPPRRWEHPFSGRTSGNGIDPAPTGYESLREHPL</sequence>
<feature type="region of interest" description="Disordered" evidence="1">
    <location>
        <begin position="1"/>
        <end position="58"/>
    </location>
</feature>